<organism evidence="1 2">
    <name type="scientific">Alysiella crassa</name>
    <dbReference type="NCBI Taxonomy" id="153491"/>
    <lineage>
        <taxon>Bacteria</taxon>
        <taxon>Pseudomonadati</taxon>
        <taxon>Pseudomonadota</taxon>
        <taxon>Betaproteobacteria</taxon>
        <taxon>Neisseriales</taxon>
        <taxon>Neisseriaceae</taxon>
        <taxon>Alysiella</taxon>
    </lineage>
</organism>
<gene>
    <name evidence="1" type="ORF">NCTC10283_02604</name>
</gene>
<sequence>MNFLQISGQLSRHLAAFSMPDVRVHWENTPIVYRPNQTETVIGAKFLPNEINQIDFCMGKNAKGLYSLNLYAPKDRGHGQGLAVADALFTHFADERLGAVRCETPTLANVGEVGDFFVFNVSVPWYAKLGE</sequence>
<proteinExistence type="predicted"/>
<dbReference type="EMBL" id="UFSO01000003">
    <property type="protein sequence ID" value="SSY81040.1"/>
    <property type="molecule type" value="Genomic_DNA"/>
</dbReference>
<dbReference type="AlphaFoldDB" id="A0A376BVS2"/>
<name>A0A376BVS2_9NEIS</name>
<accession>A0A376BVS2</accession>
<reference evidence="1 2" key="1">
    <citation type="submission" date="2018-06" db="EMBL/GenBank/DDBJ databases">
        <authorList>
            <consortium name="Pathogen Informatics"/>
            <person name="Doyle S."/>
        </authorList>
    </citation>
    <scope>NUCLEOTIDE SEQUENCE [LARGE SCALE GENOMIC DNA]</scope>
    <source>
        <strain evidence="1 2">NCTC10283</strain>
    </source>
</reference>
<dbReference type="STRING" id="1120980.GCA_000745955_02498"/>
<evidence type="ECO:0000313" key="2">
    <source>
        <dbReference type="Proteomes" id="UP000254209"/>
    </source>
</evidence>
<keyword evidence="2" id="KW-1185">Reference proteome</keyword>
<evidence type="ECO:0000313" key="1">
    <source>
        <dbReference type="EMBL" id="SSY81040.1"/>
    </source>
</evidence>
<dbReference type="RefSeq" id="WP_034295554.1">
    <property type="nucleotide sequence ID" value="NZ_CP091519.2"/>
</dbReference>
<dbReference type="Proteomes" id="UP000254209">
    <property type="component" value="Unassembled WGS sequence"/>
</dbReference>
<protein>
    <submittedName>
        <fullName evidence="1">Uncharacterized protein</fullName>
    </submittedName>
</protein>
<dbReference type="Gene3D" id="3.30.2000.20">
    <property type="match status" value="1"/>
</dbReference>